<reference evidence="1" key="1">
    <citation type="submission" date="2022-10" db="EMBL/GenBank/DDBJ databases">
        <title>Complete Genome of Trichothecium roseum strain YXFP-22015, a Plant Pathogen Isolated from Citrus.</title>
        <authorList>
            <person name="Wang Y."/>
            <person name="Zhu L."/>
        </authorList>
    </citation>
    <scope>NUCLEOTIDE SEQUENCE</scope>
    <source>
        <strain evidence="1">YXFP-22015</strain>
    </source>
</reference>
<dbReference type="Proteomes" id="UP001163324">
    <property type="component" value="Chromosome 3"/>
</dbReference>
<evidence type="ECO:0000313" key="2">
    <source>
        <dbReference type="Proteomes" id="UP001163324"/>
    </source>
</evidence>
<comment type="caution">
    <text evidence="1">The sequence shown here is derived from an EMBL/GenBank/DDBJ whole genome shotgun (WGS) entry which is preliminary data.</text>
</comment>
<keyword evidence="2" id="KW-1185">Reference proteome</keyword>
<dbReference type="EMBL" id="CM047942">
    <property type="protein sequence ID" value="KAI9901389.1"/>
    <property type="molecule type" value="Genomic_DNA"/>
</dbReference>
<name>A0ACC0V4M2_9HYPO</name>
<organism evidence="1 2">
    <name type="scientific">Trichothecium roseum</name>
    <dbReference type="NCBI Taxonomy" id="47278"/>
    <lineage>
        <taxon>Eukaryota</taxon>
        <taxon>Fungi</taxon>
        <taxon>Dikarya</taxon>
        <taxon>Ascomycota</taxon>
        <taxon>Pezizomycotina</taxon>
        <taxon>Sordariomycetes</taxon>
        <taxon>Hypocreomycetidae</taxon>
        <taxon>Hypocreales</taxon>
        <taxon>Hypocreales incertae sedis</taxon>
        <taxon>Trichothecium</taxon>
    </lineage>
</organism>
<gene>
    <name evidence="1" type="ORF">N3K66_003206</name>
</gene>
<sequence>MAPHVAENDPSSSSSQATISTTATPIFLLKTASAPTDAYADLLAASGFAPTFVPVLRHSFNPAGLDRIRSVLGGGDDGISARPGSAFGGLIFTSQRAVEAFSKAVEEGGPGGDGGTWPAQEQLGDVPVYSVGPATTRALRAVPAPRPLQIFGEHTGNGAALSTYILDHYNAWYPPSARASPHDSSPPLLFLVGEQHRDIIPKTLMDPSLPPDRRVPLTEQVVYGTGVMESFPLDLDAALRRTAGSAERWVAVFSPTGCDSMLRGLGLLDEATGRARSKGAAATAGGEGGDAGEGAVFVVTIGPTTQAHLREGFGFEPHAMAEVPSPEGVLEAINRFREGRR</sequence>
<evidence type="ECO:0000313" key="1">
    <source>
        <dbReference type="EMBL" id="KAI9901389.1"/>
    </source>
</evidence>
<protein>
    <submittedName>
        <fullName evidence="1">Uncharacterized protein</fullName>
    </submittedName>
</protein>
<accession>A0ACC0V4M2</accession>
<proteinExistence type="predicted"/>